<dbReference type="PANTHER" id="PTHR23526:SF1">
    <property type="entry name" value="MAJOR FACILITATOR SUPERFAMILY MFS_1"/>
    <property type="match status" value="1"/>
</dbReference>
<dbReference type="PROSITE" id="PS50850">
    <property type="entry name" value="MFS"/>
    <property type="match status" value="1"/>
</dbReference>
<keyword evidence="1" id="KW-1133">Transmembrane helix</keyword>
<feature type="transmembrane region" description="Helical" evidence="1">
    <location>
        <begin position="331"/>
        <end position="355"/>
    </location>
</feature>
<feature type="transmembrane region" description="Helical" evidence="1">
    <location>
        <begin position="361"/>
        <end position="382"/>
    </location>
</feature>
<feature type="transmembrane region" description="Helical" evidence="1">
    <location>
        <begin position="123"/>
        <end position="146"/>
    </location>
</feature>
<protein>
    <recommendedName>
        <fullName evidence="2">Major facilitator superfamily (MFS) profile domain-containing protein</fullName>
    </recommendedName>
</protein>
<evidence type="ECO:0000256" key="1">
    <source>
        <dbReference type="SAM" id="Phobius"/>
    </source>
</evidence>
<feature type="transmembrane region" description="Helical" evidence="1">
    <location>
        <begin position="243"/>
        <end position="262"/>
    </location>
</feature>
<feature type="transmembrane region" description="Helical" evidence="1">
    <location>
        <begin position="274"/>
        <end position="291"/>
    </location>
</feature>
<dbReference type="SUPFAM" id="SSF103473">
    <property type="entry name" value="MFS general substrate transporter"/>
    <property type="match status" value="1"/>
</dbReference>
<dbReference type="EMBL" id="UINC01005433">
    <property type="protein sequence ID" value="SVA21300.1"/>
    <property type="molecule type" value="Genomic_DNA"/>
</dbReference>
<organism evidence="3">
    <name type="scientific">marine metagenome</name>
    <dbReference type="NCBI Taxonomy" id="408172"/>
    <lineage>
        <taxon>unclassified sequences</taxon>
        <taxon>metagenomes</taxon>
        <taxon>ecological metagenomes</taxon>
    </lineage>
</organism>
<feature type="transmembrane region" description="Helical" evidence="1">
    <location>
        <begin position="23"/>
        <end position="45"/>
    </location>
</feature>
<feature type="transmembrane region" description="Helical" evidence="1">
    <location>
        <begin position="297"/>
        <end position="319"/>
    </location>
</feature>
<feature type="transmembrane region" description="Helical" evidence="1">
    <location>
        <begin position="158"/>
        <end position="177"/>
    </location>
</feature>
<sequence length="399" mass="44489">VAFHTIYAIIPLFLRTLGAPENIAMSSAGLFSILIALPMLFIAALGRNIRNIKRAVILVHCVILAVSFIMGFTFTYFKLETFSSAWMVYFIYFLLYGLAIGIIVPIWAEFLNKATLRSERGQFFGIGFAFNSLGSLIGGFALRALLSSSIPFPQNFGVGFFILFGSLSIGTLLFIFYRTKPKPETYSNKTIKDFIRELKQIIWGHKNFQKYLFSRIFYCASLPGMGLYAIYCQDKFNFDISKAGIFTILNVIASGTTSYVVGKTGDKWGHKSSMMVAYISHLLAVLLAIFAQDMIWVYGIFIAIGAGQGAFMPSAMNLVYDFAENRDTKSYMALIDSFLAPFVMIYIIGIGILIGQGAYMIAFYVLGSSLFIGILLLHFLVFDPKHVKQTTIHIDGFSS</sequence>
<dbReference type="PANTHER" id="PTHR23526">
    <property type="entry name" value="INTEGRAL MEMBRANE TRANSPORT PROTEIN-RELATED"/>
    <property type="match status" value="1"/>
</dbReference>
<feature type="transmembrane region" description="Helical" evidence="1">
    <location>
        <begin position="57"/>
        <end position="77"/>
    </location>
</feature>
<dbReference type="InterPro" id="IPR052528">
    <property type="entry name" value="Sugar_transport-like"/>
</dbReference>
<dbReference type="InterPro" id="IPR011701">
    <property type="entry name" value="MFS"/>
</dbReference>
<reference evidence="3" key="1">
    <citation type="submission" date="2018-05" db="EMBL/GenBank/DDBJ databases">
        <authorList>
            <person name="Lanie J.A."/>
            <person name="Ng W.-L."/>
            <person name="Kazmierczak K.M."/>
            <person name="Andrzejewski T.M."/>
            <person name="Davidsen T.M."/>
            <person name="Wayne K.J."/>
            <person name="Tettelin H."/>
            <person name="Glass J.I."/>
            <person name="Rusch D."/>
            <person name="Podicherti R."/>
            <person name="Tsui H.-C.T."/>
            <person name="Winkler M.E."/>
        </authorList>
    </citation>
    <scope>NUCLEOTIDE SEQUENCE</scope>
</reference>
<keyword evidence="1" id="KW-0472">Membrane</keyword>
<dbReference type="GO" id="GO:0022857">
    <property type="term" value="F:transmembrane transporter activity"/>
    <property type="evidence" value="ECO:0007669"/>
    <property type="project" value="InterPro"/>
</dbReference>
<keyword evidence="1" id="KW-0812">Transmembrane</keyword>
<feature type="transmembrane region" description="Helical" evidence="1">
    <location>
        <begin position="89"/>
        <end position="111"/>
    </location>
</feature>
<feature type="transmembrane region" description="Helical" evidence="1">
    <location>
        <begin position="212"/>
        <end position="231"/>
    </location>
</feature>
<evidence type="ECO:0000313" key="3">
    <source>
        <dbReference type="EMBL" id="SVA21300.1"/>
    </source>
</evidence>
<dbReference type="InterPro" id="IPR020846">
    <property type="entry name" value="MFS_dom"/>
</dbReference>
<name>A0A381TZ83_9ZZZZ</name>
<dbReference type="Pfam" id="PF07690">
    <property type="entry name" value="MFS_1"/>
    <property type="match status" value="1"/>
</dbReference>
<evidence type="ECO:0000259" key="2">
    <source>
        <dbReference type="PROSITE" id="PS50850"/>
    </source>
</evidence>
<dbReference type="AlphaFoldDB" id="A0A381TZ83"/>
<proteinExistence type="predicted"/>
<feature type="domain" description="Major facilitator superfamily (MFS) profile" evidence="2">
    <location>
        <begin position="1"/>
        <end position="385"/>
    </location>
</feature>
<dbReference type="InterPro" id="IPR036259">
    <property type="entry name" value="MFS_trans_sf"/>
</dbReference>
<gene>
    <name evidence="3" type="ORF">METZ01_LOCUS74154</name>
</gene>
<accession>A0A381TZ83</accession>
<feature type="non-terminal residue" evidence="3">
    <location>
        <position position="1"/>
    </location>
</feature>
<dbReference type="Gene3D" id="1.20.1250.20">
    <property type="entry name" value="MFS general substrate transporter like domains"/>
    <property type="match status" value="2"/>
</dbReference>